<evidence type="ECO:0000313" key="1">
    <source>
        <dbReference type="EMBL" id="MPN16206.1"/>
    </source>
</evidence>
<organism evidence="1">
    <name type="scientific">bioreactor metagenome</name>
    <dbReference type="NCBI Taxonomy" id="1076179"/>
    <lineage>
        <taxon>unclassified sequences</taxon>
        <taxon>metagenomes</taxon>
        <taxon>ecological metagenomes</taxon>
    </lineage>
</organism>
<dbReference type="EMBL" id="VSSQ01063128">
    <property type="protein sequence ID" value="MPN16206.1"/>
    <property type="molecule type" value="Genomic_DNA"/>
</dbReference>
<protein>
    <recommendedName>
        <fullName evidence="2">Lipoprotein</fullName>
    </recommendedName>
</protein>
<name>A0A645FR63_9ZZZZ</name>
<accession>A0A645FR63</accession>
<comment type="caution">
    <text evidence="1">The sequence shown here is derived from an EMBL/GenBank/DDBJ whole genome shotgun (WGS) entry which is preliminary data.</text>
</comment>
<evidence type="ECO:0008006" key="2">
    <source>
        <dbReference type="Google" id="ProtNLM"/>
    </source>
</evidence>
<dbReference type="PROSITE" id="PS51257">
    <property type="entry name" value="PROKAR_LIPOPROTEIN"/>
    <property type="match status" value="1"/>
</dbReference>
<dbReference type="AlphaFoldDB" id="A0A645FR63"/>
<sequence length="122" mass="13401">MKKAKLLILPLLLLTIVVSGCGKKDYSSLEKQLTTEAGKFYETNIKDKVIMAGAQDTVQQKITLTALKSGGVDITKFTDKKCNEEESYALVIFSTGDDGLQKGDYKVENHLVCGDYKTSSDK</sequence>
<gene>
    <name evidence="1" type="ORF">SDC9_163544</name>
</gene>
<proteinExistence type="predicted"/>
<reference evidence="1" key="1">
    <citation type="submission" date="2019-08" db="EMBL/GenBank/DDBJ databases">
        <authorList>
            <person name="Kucharzyk K."/>
            <person name="Murdoch R.W."/>
            <person name="Higgins S."/>
            <person name="Loffler F."/>
        </authorList>
    </citation>
    <scope>NUCLEOTIDE SEQUENCE</scope>
</reference>